<evidence type="ECO:0000313" key="3">
    <source>
        <dbReference type="Proteomes" id="UP000185984"/>
    </source>
</evidence>
<dbReference type="Pfam" id="PF11146">
    <property type="entry name" value="DUF2905"/>
    <property type="match status" value="1"/>
</dbReference>
<protein>
    <recommendedName>
        <fullName evidence="4">DUF2905 domain-containing protein</fullName>
    </recommendedName>
</protein>
<dbReference type="InterPro" id="IPR021320">
    <property type="entry name" value="DUF2905"/>
</dbReference>
<keyword evidence="3" id="KW-1185">Reference proteome</keyword>
<reference evidence="2 3" key="1">
    <citation type="submission" date="2016-11" db="EMBL/GenBank/DDBJ databases">
        <title>Draft Genome Sequences of Nine Cyanobacterial Strains from Diverse Habitats.</title>
        <authorList>
            <person name="Zhu T."/>
            <person name="Hou S."/>
            <person name="Lu X."/>
            <person name="Hess W.R."/>
        </authorList>
    </citation>
    <scope>NUCLEOTIDE SEQUENCE [LARGE SCALE GENOMIC DNA]</scope>
    <source>
        <strain evidence="2 3">5.2 s.c.1</strain>
    </source>
</reference>
<keyword evidence="1" id="KW-0472">Membrane</keyword>
<keyword evidence="1" id="KW-1133">Transmembrane helix</keyword>
<dbReference type="PANTHER" id="PTHR36443">
    <property type="entry name" value="BSR5223 PROTEIN"/>
    <property type="match status" value="1"/>
</dbReference>
<dbReference type="RefSeq" id="WP_073549409.1">
    <property type="nucleotide sequence ID" value="NZ_CAWMVK010000041.1"/>
</dbReference>
<organism evidence="2 3">
    <name type="scientific">Chroogloeocystis siderophila 5.2 s.c.1</name>
    <dbReference type="NCBI Taxonomy" id="247279"/>
    <lineage>
        <taxon>Bacteria</taxon>
        <taxon>Bacillati</taxon>
        <taxon>Cyanobacteriota</taxon>
        <taxon>Cyanophyceae</taxon>
        <taxon>Oscillatoriophycideae</taxon>
        <taxon>Chroococcales</taxon>
        <taxon>Chroococcaceae</taxon>
        <taxon>Chroogloeocystis</taxon>
    </lineage>
</organism>
<comment type="caution">
    <text evidence="2">The sequence shown here is derived from an EMBL/GenBank/DDBJ whole genome shotgun (WGS) entry which is preliminary data.</text>
</comment>
<name>A0A1U7HUD8_9CHRO</name>
<dbReference type="EMBL" id="MRCC01000007">
    <property type="protein sequence ID" value="OKH27202.1"/>
    <property type="molecule type" value="Genomic_DNA"/>
</dbReference>
<sequence>MIAEIGKTLVAVGAGVLLLGGLLWLSSGTFKHFPIGRLPGDILIQNEHITFYFPLATSILLSIVLSLLIWIWQSVIR</sequence>
<proteinExistence type="predicted"/>
<gene>
    <name evidence="2" type="ORF">NIES1031_10610</name>
</gene>
<dbReference type="AlphaFoldDB" id="A0A1U7HUD8"/>
<evidence type="ECO:0008006" key="4">
    <source>
        <dbReference type="Google" id="ProtNLM"/>
    </source>
</evidence>
<keyword evidence="1" id="KW-0812">Transmembrane</keyword>
<feature type="transmembrane region" description="Helical" evidence="1">
    <location>
        <begin position="52"/>
        <end position="72"/>
    </location>
</feature>
<dbReference type="Proteomes" id="UP000185984">
    <property type="component" value="Unassembled WGS sequence"/>
</dbReference>
<evidence type="ECO:0000313" key="2">
    <source>
        <dbReference type="EMBL" id="OKH27202.1"/>
    </source>
</evidence>
<dbReference type="PANTHER" id="PTHR36443:SF1">
    <property type="entry name" value="BSR5223 PROTEIN"/>
    <property type="match status" value="1"/>
</dbReference>
<evidence type="ECO:0000256" key="1">
    <source>
        <dbReference type="SAM" id="Phobius"/>
    </source>
</evidence>
<dbReference type="STRING" id="247279.NIES1031_10610"/>
<accession>A0A1U7HUD8</accession>